<evidence type="ECO:0000256" key="1">
    <source>
        <dbReference type="SAM" id="SignalP"/>
    </source>
</evidence>
<dbReference type="EMBL" id="WNYA01000006">
    <property type="protein sequence ID" value="KAG8565299.1"/>
    <property type="molecule type" value="Genomic_DNA"/>
</dbReference>
<evidence type="ECO:0000313" key="3">
    <source>
        <dbReference type="Proteomes" id="UP000824782"/>
    </source>
</evidence>
<sequence length="127" mass="13417">MFFLYCICIILYYKPLLCAGTEGGGQMLFSYRSLSGFYDNVIPDVMSPAPDAVIGDNGQRRAGDGAERRGHIGGVTLCKVHFVNGGGIFVYISVPGAAPLPLELAVGFVIPSLLCVSVLLPSSCLSL</sequence>
<accession>A0AAV7AUT5</accession>
<feature type="chain" id="PRO_5043641821" evidence="1">
    <location>
        <begin position="19"/>
        <end position="127"/>
    </location>
</feature>
<reference evidence="2" key="1">
    <citation type="thesis" date="2020" institute="ProQuest LLC" country="789 East Eisenhower Parkway, Ann Arbor, MI, USA">
        <title>Comparative Genomics and Chromosome Evolution.</title>
        <authorList>
            <person name="Mudd A.B."/>
        </authorList>
    </citation>
    <scope>NUCLEOTIDE SEQUENCE</scope>
    <source>
        <strain evidence="2">237g6f4</strain>
        <tissue evidence="2">Blood</tissue>
    </source>
</reference>
<organism evidence="2 3">
    <name type="scientific">Engystomops pustulosus</name>
    <name type="common">Tungara frog</name>
    <name type="synonym">Physalaemus pustulosus</name>
    <dbReference type="NCBI Taxonomy" id="76066"/>
    <lineage>
        <taxon>Eukaryota</taxon>
        <taxon>Metazoa</taxon>
        <taxon>Chordata</taxon>
        <taxon>Craniata</taxon>
        <taxon>Vertebrata</taxon>
        <taxon>Euteleostomi</taxon>
        <taxon>Amphibia</taxon>
        <taxon>Batrachia</taxon>
        <taxon>Anura</taxon>
        <taxon>Neobatrachia</taxon>
        <taxon>Hyloidea</taxon>
        <taxon>Leptodactylidae</taxon>
        <taxon>Leiuperinae</taxon>
        <taxon>Engystomops</taxon>
    </lineage>
</organism>
<gene>
    <name evidence="2" type="ORF">GDO81_012795</name>
</gene>
<name>A0AAV7AUT5_ENGPU</name>
<dbReference type="AlphaFoldDB" id="A0AAV7AUT5"/>
<proteinExistence type="predicted"/>
<evidence type="ECO:0000313" key="2">
    <source>
        <dbReference type="EMBL" id="KAG8565299.1"/>
    </source>
</evidence>
<protein>
    <submittedName>
        <fullName evidence="2">Uncharacterized protein</fullName>
    </submittedName>
</protein>
<dbReference type="Proteomes" id="UP000824782">
    <property type="component" value="Unassembled WGS sequence"/>
</dbReference>
<feature type="signal peptide" evidence="1">
    <location>
        <begin position="1"/>
        <end position="18"/>
    </location>
</feature>
<keyword evidence="1" id="KW-0732">Signal</keyword>
<comment type="caution">
    <text evidence="2">The sequence shown here is derived from an EMBL/GenBank/DDBJ whole genome shotgun (WGS) entry which is preliminary data.</text>
</comment>
<keyword evidence="3" id="KW-1185">Reference proteome</keyword>